<dbReference type="Pfam" id="PF10035">
    <property type="entry name" value="DUF2179"/>
    <property type="match status" value="1"/>
</dbReference>
<keyword evidence="13" id="KW-1185">Reference proteome</keyword>
<dbReference type="RefSeq" id="WP_013954721.1">
    <property type="nucleotide sequence ID" value="NZ_CP007589.1"/>
</dbReference>
<dbReference type="InterPro" id="IPR003740">
    <property type="entry name" value="YitT"/>
</dbReference>
<feature type="transmembrane region" description="Helical" evidence="6">
    <location>
        <begin position="341"/>
        <end position="358"/>
    </location>
</feature>
<keyword evidence="2" id="KW-1003">Cell membrane</keyword>
<evidence type="ECO:0000313" key="13">
    <source>
        <dbReference type="Proteomes" id="UP000596039"/>
    </source>
</evidence>
<organism evidence="9 12">
    <name type="scientific">Mycoplasmopsis bovis</name>
    <name type="common">Mycoplasma bovis</name>
    <dbReference type="NCBI Taxonomy" id="28903"/>
    <lineage>
        <taxon>Bacteria</taxon>
        <taxon>Bacillati</taxon>
        <taxon>Mycoplasmatota</taxon>
        <taxon>Mycoplasmoidales</taxon>
        <taxon>Metamycoplasmataceae</taxon>
        <taxon>Mycoplasmopsis</taxon>
    </lineage>
</organism>
<evidence type="ECO:0000313" key="10">
    <source>
        <dbReference type="EMBL" id="WHO15526.1"/>
    </source>
</evidence>
<evidence type="ECO:0000256" key="5">
    <source>
        <dbReference type="ARBA" id="ARBA00023136"/>
    </source>
</evidence>
<dbReference type="InterPro" id="IPR019264">
    <property type="entry name" value="DUF2179"/>
</dbReference>
<dbReference type="Pfam" id="PF02588">
    <property type="entry name" value="YitT_membrane"/>
    <property type="match status" value="1"/>
</dbReference>
<dbReference type="EMBL" id="CP058496">
    <property type="protein sequence ID" value="WHO15526.1"/>
    <property type="molecule type" value="Genomic_DNA"/>
</dbReference>
<reference evidence="10 13" key="3">
    <citation type="journal article" date="2020" name="Vet. Res.">
        <title>Phylogenomic analysis of Mycoplasma bovis from Belgian veal, dairy and beef herds.</title>
        <authorList>
            <person name="Bokma J."/>
            <person name="Vereecke N."/>
            <person name="De Bleecker K."/>
            <person name="Callens J."/>
            <person name="Ribbens S."/>
            <person name="Nauwynck H."/>
            <person name="Haesebrouck F."/>
            <person name="Theuns S."/>
            <person name="Boyen F."/>
            <person name="Pardon B."/>
        </authorList>
    </citation>
    <scope>NUCLEOTIDE SEQUENCE [LARGE SCALE GENOMIC DNA]</scope>
    <source>
        <strain evidence="10 13">Mb222</strain>
    </source>
</reference>
<reference evidence="10" key="4">
    <citation type="submission" date="2021-04" db="EMBL/GenBank/DDBJ databases">
        <authorList>
            <person name="Vereecke N."/>
            <person name="Bokma J."/>
        </authorList>
    </citation>
    <scope>NUCLEOTIDE SEQUENCE</scope>
    <source>
        <strain evidence="10">Mb222</strain>
    </source>
</reference>
<dbReference type="Proteomes" id="UP000233776">
    <property type="component" value="Chromosome I"/>
</dbReference>
<reference evidence="8 11" key="1">
    <citation type="submission" date="2014-04" db="EMBL/GenBank/DDBJ databases">
        <title>Complete genome sequence of Mycoplasma bovis attenuated strain P150.</title>
        <authorList>
            <person name="Qi J."/>
            <person name="Guo A."/>
        </authorList>
    </citation>
    <scope>NUCLEOTIDE SEQUENCE [LARGE SCALE GENOMIC DNA]</scope>
    <source>
        <strain evidence="8 11">HB0801-P150</strain>
    </source>
</reference>
<keyword evidence="3 6" id="KW-0812">Transmembrane</keyword>
<evidence type="ECO:0000256" key="4">
    <source>
        <dbReference type="ARBA" id="ARBA00022989"/>
    </source>
</evidence>
<name>A0A2N8U275_MYCBV</name>
<gene>
    <name evidence="8" type="ORF">BC94_0304</name>
    <name evidence="10" type="ORF">HYD69_02335</name>
    <name evidence="9" type="ORF">MBOVJF4278_00316</name>
</gene>
<dbReference type="PANTHER" id="PTHR33545:SF5">
    <property type="entry name" value="UPF0750 MEMBRANE PROTEIN YITT"/>
    <property type="match status" value="1"/>
</dbReference>
<evidence type="ECO:0000256" key="3">
    <source>
        <dbReference type="ARBA" id="ARBA00022692"/>
    </source>
</evidence>
<feature type="domain" description="DUF2179" evidence="7">
    <location>
        <begin position="388"/>
        <end position="441"/>
    </location>
</feature>
<evidence type="ECO:0000313" key="12">
    <source>
        <dbReference type="Proteomes" id="UP000233776"/>
    </source>
</evidence>
<accession>A0A2N8U275</accession>
<dbReference type="STRING" id="28903.B0W43_01745"/>
<feature type="transmembrane region" description="Helical" evidence="6">
    <location>
        <begin position="263"/>
        <end position="286"/>
    </location>
</feature>
<dbReference type="Proteomes" id="UP000596039">
    <property type="component" value="Chromosome"/>
</dbReference>
<feature type="transmembrane region" description="Helical" evidence="6">
    <location>
        <begin position="134"/>
        <end position="151"/>
    </location>
</feature>
<sequence>MSSPVTNLKIIKRKKLLKKLHSENVNNLKLIELDKEDIDLRKYFGDDLMANLRMANYTYYTDSANKRKKNVRKRTAILYAKRIFFIFIAALIFNFGVIAFLNRGDTLPSGLSGFPMLAVLIAKDKGYRDWDKYFALMFILINLPLLIGFGFKVKKSFTILTTVFMVSQLITNAIFTSIPQVHNFIHNYINIAPGWHKLVEFRDKAGNIIGTYENSSSWPVIINGFLGSICAGTSIAIAWKNGGSTGGTDIIAYYFSTKKQKSVAGMMFTVNIIATSFFLLVFGIAARHKEAVDLGVISSSSSVESVLEQPNSIIITLKDGFAINSIKKYVSHRTIFGLREFSTILYIIFNNIVLGLMYPKYKKVTLSIATKCPDTIINYFKHIKYWHAYTIFKGISGYSQEETYFIETTLLTLETKNLISDIKVIDPKAWISIKPVEQVKGAFNTQYVEQ</sequence>
<dbReference type="Gene3D" id="3.30.70.120">
    <property type="match status" value="1"/>
</dbReference>
<evidence type="ECO:0000313" key="9">
    <source>
        <dbReference type="EMBL" id="SBO46090.1"/>
    </source>
</evidence>
<evidence type="ECO:0000313" key="11">
    <source>
        <dbReference type="Proteomes" id="UP000076372"/>
    </source>
</evidence>
<proteinExistence type="predicted"/>
<evidence type="ECO:0000259" key="7">
    <source>
        <dbReference type="Pfam" id="PF10035"/>
    </source>
</evidence>
<dbReference type="AlphaFoldDB" id="A0A2N8U275"/>
<comment type="subcellular location">
    <subcellularLocation>
        <location evidence="1">Cell membrane</location>
        <topology evidence="1">Multi-pass membrane protein</topology>
    </subcellularLocation>
</comment>
<protein>
    <submittedName>
        <fullName evidence="8">ABC transporter permease</fullName>
    </submittedName>
    <submittedName>
        <fullName evidence="9">Membrane protein</fullName>
    </submittedName>
    <submittedName>
        <fullName evidence="10">YitT family protein</fullName>
    </submittedName>
</protein>
<evidence type="ECO:0000256" key="2">
    <source>
        <dbReference type="ARBA" id="ARBA00022475"/>
    </source>
</evidence>
<dbReference type="InterPro" id="IPR051461">
    <property type="entry name" value="UPF0750_membrane"/>
</dbReference>
<evidence type="ECO:0000256" key="1">
    <source>
        <dbReference type="ARBA" id="ARBA00004651"/>
    </source>
</evidence>
<feature type="transmembrane region" description="Helical" evidence="6">
    <location>
        <begin position="76"/>
        <end position="100"/>
    </location>
</feature>
<dbReference type="GO" id="GO:0005886">
    <property type="term" value="C:plasma membrane"/>
    <property type="evidence" value="ECO:0007669"/>
    <property type="project" value="UniProtKB-SubCell"/>
</dbReference>
<keyword evidence="5 6" id="KW-0472">Membrane</keyword>
<dbReference type="Proteomes" id="UP000076372">
    <property type="component" value="Chromosome"/>
</dbReference>
<evidence type="ECO:0000313" key="8">
    <source>
        <dbReference type="EMBL" id="AMW25617.1"/>
    </source>
</evidence>
<keyword evidence="4 6" id="KW-1133">Transmembrane helix</keyword>
<dbReference type="EMBL" id="LT578453">
    <property type="protein sequence ID" value="SBO46090.1"/>
    <property type="molecule type" value="Genomic_DNA"/>
</dbReference>
<feature type="transmembrane region" description="Helical" evidence="6">
    <location>
        <begin position="157"/>
        <end position="175"/>
    </location>
</feature>
<evidence type="ECO:0000256" key="6">
    <source>
        <dbReference type="SAM" id="Phobius"/>
    </source>
</evidence>
<dbReference type="EMBL" id="CP007590">
    <property type="protein sequence ID" value="AMW25617.1"/>
    <property type="molecule type" value="Genomic_DNA"/>
</dbReference>
<dbReference type="InterPro" id="IPR015867">
    <property type="entry name" value="N-reg_PII/ATP_PRibTrfase_C"/>
</dbReference>
<reference evidence="9 12" key="2">
    <citation type="submission" date="2016-06" db="EMBL/GenBank/DDBJ databases">
        <authorList>
            <person name="Kjaerup R.B."/>
            <person name="Dalgaard T.S."/>
            <person name="Juul-Madsen H.R."/>
        </authorList>
    </citation>
    <scope>NUCLEOTIDE SEQUENCE [LARGE SCALE GENOMIC DNA]</scope>
    <source>
        <strain evidence="9">JF4278</strain>
    </source>
</reference>
<dbReference type="PANTHER" id="PTHR33545">
    <property type="entry name" value="UPF0750 MEMBRANE PROTEIN YITT-RELATED"/>
    <property type="match status" value="1"/>
</dbReference>